<keyword evidence="2" id="KW-1185">Reference proteome</keyword>
<comment type="caution">
    <text evidence="1">The sequence shown here is derived from an EMBL/GenBank/DDBJ whole genome shotgun (WGS) entry which is preliminary data.</text>
</comment>
<reference evidence="1 2" key="1">
    <citation type="submission" date="2019-05" db="EMBL/GenBank/DDBJ databases">
        <title>Another draft genome of Portunus trituberculatus and its Hox gene families provides insights of decapod evolution.</title>
        <authorList>
            <person name="Jeong J.-H."/>
            <person name="Song I."/>
            <person name="Kim S."/>
            <person name="Choi T."/>
            <person name="Kim D."/>
            <person name="Ryu S."/>
            <person name="Kim W."/>
        </authorList>
    </citation>
    <scope>NUCLEOTIDE SEQUENCE [LARGE SCALE GENOMIC DNA]</scope>
    <source>
        <tissue evidence="1">Muscle</tissue>
    </source>
</reference>
<dbReference type="AlphaFoldDB" id="A0A5B7FHM4"/>
<evidence type="ECO:0000313" key="2">
    <source>
        <dbReference type="Proteomes" id="UP000324222"/>
    </source>
</evidence>
<organism evidence="1 2">
    <name type="scientific">Portunus trituberculatus</name>
    <name type="common">Swimming crab</name>
    <name type="synonym">Neptunus trituberculatus</name>
    <dbReference type="NCBI Taxonomy" id="210409"/>
    <lineage>
        <taxon>Eukaryota</taxon>
        <taxon>Metazoa</taxon>
        <taxon>Ecdysozoa</taxon>
        <taxon>Arthropoda</taxon>
        <taxon>Crustacea</taxon>
        <taxon>Multicrustacea</taxon>
        <taxon>Malacostraca</taxon>
        <taxon>Eumalacostraca</taxon>
        <taxon>Eucarida</taxon>
        <taxon>Decapoda</taxon>
        <taxon>Pleocyemata</taxon>
        <taxon>Brachyura</taxon>
        <taxon>Eubrachyura</taxon>
        <taxon>Portunoidea</taxon>
        <taxon>Portunidae</taxon>
        <taxon>Portuninae</taxon>
        <taxon>Portunus</taxon>
    </lineage>
</organism>
<evidence type="ECO:0000313" key="1">
    <source>
        <dbReference type="EMBL" id="MPC45962.1"/>
    </source>
</evidence>
<gene>
    <name evidence="1" type="ORF">E2C01_039667</name>
</gene>
<proteinExistence type="predicted"/>
<dbReference type="Proteomes" id="UP000324222">
    <property type="component" value="Unassembled WGS sequence"/>
</dbReference>
<accession>A0A5B7FHM4</accession>
<protein>
    <submittedName>
        <fullName evidence="1">Uncharacterized protein</fullName>
    </submittedName>
</protein>
<dbReference type="EMBL" id="VSRR010006971">
    <property type="protein sequence ID" value="MPC45962.1"/>
    <property type="molecule type" value="Genomic_DNA"/>
</dbReference>
<sequence>MAPKRPSSSSACEVQSRSVGSRVCLQPEPIKPDASEIKGCPFLCCVSIEGSVFSHTNFHIHFYYPIPCKVDNPAWRRPRGCPQNSWLWQVDASCWELLGMGREPAWRLMRHDCLEWRHRVCKATRPPACVPVLD</sequence>
<name>A0A5B7FHM4_PORTR</name>